<keyword evidence="4" id="KW-1185">Reference proteome</keyword>
<dbReference type="InterPro" id="IPR000238">
    <property type="entry name" value="RbfA"/>
</dbReference>
<comment type="function">
    <text evidence="2">One of several proteins that assist in the late maturation steps of the functional core of the 30S ribosomal subunit. Associates with free 30S ribosomal subunits (but not with 30S subunits that are part of 70S ribosomes or polysomes). Required for efficient processing of 16S rRNA. May interact with the 5'-terminal helix region of 16S rRNA.</text>
</comment>
<dbReference type="InterPro" id="IPR023799">
    <property type="entry name" value="RbfA_dom_sf"/>
</dbReference>
<dbReference type="SUPFAM" id="SSF89919">
    <property type="entry name" value="Ribosome-binding factor A, RbfA"/>
    <property type="match status" value="1"/>
</dbReference>
<comment type="subunit">
    <text evidence="2">Monomer. Binds 30S ribosomal subunits, but not 50S ribosomal subunits or 70S ribosomes.</text>
</comment>
<comment type="subcellular location">
    <subcellularLocation>
        <location evidence="2">Cytoplasm</location>
    </subcellularLocation>
</comment>
<proteinExistence type="inferred from homology"/>
<dbReference type="eggNOG" id="ENOG50349VQ">
    <property type="taxonomic scope" value="Bacteria"/>
</dbReference>
<dbReference type="EMBL" id="ARQD01000001">
    <property type="protein sequence ID" value="KIX85573.1"/>
    <property type="molecule type" value="Genomic_DNA"/>
</dbReference>
<comment type="caution">
    <text evidence="3">The sequence shown here is derived from an EMBL/GenBank/DDBJ whole genome shotgun (WGS) entry which is preliminary data.</text>
</comment>
<dbReference type="AlphaFoldDB" id="A0A0D2JMK6"/>
<protein>
    <recommendedName>
        <fullName evidence="2">Ribosome-binding factor A</fullName>
    </recommendedName>
</protein>
<keyword evidence="2" id="KW-0963">Cytoplasm</keyword>
<dbReference type="STRING" id="1306947.J120_01250"/>
<name>A0A0D2JMK6_9BACT</name>
<dbReference type="GO" id="GO:0005829">
    <property type="term" value="C:cytosol"/>
    <property type="evidence" value="ECO:0007669"/>
    <property type="project" value="TreeGrafter"/>
</dbReference>
<evidence type="ECO:0000256" key="1">
    <source>
        <dbReference type="ARBA" id="ARBA00022517"/>
    </source>
</evidence>
<dbReference type="GO" id="GO:0030490">
    <property type="term" value="P:maturation of SSU-rRNA"/>
    <property type="evidence" value="ECO:0007669"/>
    <property type="project" value="UniProtKB-UniRule"/>
</dbReference>
<gene>
    <name evidence="2" type="primary">rbfA</name>
    <name evidence="3" type="ORF">J120_01250</name>
</gene>
<comment type="similarity">
    <text evidence="2">Belongs to the RbfA family.</text>
</comment>
<dbReference type="Gene3D" id="3.30.300.20">
    <property type="match status" value="1"/>
</dbReference>
<dbReference type="GO" id="GO:0043024">
    <property type="term" value="F:ribosomal small subunit binding"/>
    <property type="evidence" value="ECO:0007669"/>
    <property type="project" value="TreeGrafter"/>
</dbReference>
<dbReference type="HAMAP" id="MF_00003">
    <property type="entry name" value="RbfA"/>
    <property type="match status" value="1"/>
</dbReference>
<sequence length="126" mass="14571">MTNVSIKDRKKAQRESLLYQELSKLLHNLMVDHPNLTSFTLTRVSLSSDGGICSLYFYIAGGIEEFKEKVSSLILYKPSLRKAIAQKIARRYTPELVFKFDEHFEKQERLENLLSKIAKDDSSQEN</sequence>
<evidence type="ECO:0000313" key="3">
    <source>
        <dbReference type="EMBL" id="KIX85573.1"/>
    </source>
</evidence>
<reference evidence="3 4" key="1">
    <citation type="journal article" date="2013" name="Proc. Natl. Acad. Sci. U.S.A.">
        <title>Candidate phylum TM6 genome recovered from a hospital sink biofilm provides genomic insights into this uncultivated phylum.</title>
        <authorList>
            <person name="McLean J.S."/>
            <person name="Lombardo M.J."/>
            <person name="Badger J.H."/>
            <person name="Edlund A."/>
            <person name="Novotny M."/>
            <person name="Yee-Greenbaum J."/>
            <person name="Vyahhi N."/>
            <person name="Hall A.P."/>
            <person name="Yang Y."/>
            <person name="Dupont C.L."/>
            <person name="Ziegler M.G."/>
            <person name="Chitsaz H."/>
            <person name="Allen A.E."/>
            <person name="Yooseph S."/>
            <person name="Tesler G."/>
            <person name="Pevzner P.A."/>
            <person name="Friedman R.M."/>
            <person name="Nealson K.H."/>
            <person name="Venter J.C."/>
            <person name="Lasken R.S."/>
        </authorList>
    </citation>
    <scope>NUCLEOTIDE SEQUENCE [LARGE SCALE GENOMIC DNA]</scope>
    <source>
        <strain evidence="3 4">TM6SC1</strain>
    </source>
</reference>
<dbReference type="Pfam" id="PF02033">
    <property type="entry name" value="RBFA"/>
    <property type="match status" value="1"/>
</dbReference>
<dbReference type="PANTHER" id="PTHR33515:SF1">
    <property type="entry name" value="RIBOSOME-BINDING FACTOR A, CHLOROPLASTIC-RELATED"/>
    <property type="match status" value="1"/>
</dbReference>
<organism evidence="3 4">
    <name type="scientific">candidate division TM6 bacterium JCVI TM6SC1</name>
    <dbReference type="NCBI Taxonomy" id="1306947"/>
    <lineage>
        <taxon>Bacteria</taxon>
        <taxon>Candidatus Babelota</taxon>
        <taxon>Vermiphilus</taxon>
    </lineage>
</organism>
<evidence type="ECO:0000313" key="4">
    <source>
        <dbReference type="Proteomes" id="UP000032214"/>
    </source>
</evidence>
<keyword evidence="1 2" id="KW-0690">Ribosome biogenesis</keyword>
<evidence type="ECO:0000256" key="2">
    <source>
        <dbReference type="HAMAP-Rule" id="MF_00003"/>
    </source>
</evidence>
<dbReference type="Proteomes" id="UP000032214">
    <property type="component" value="Unassembled WGS sequence"/>
</dbReference>
<accession>A0A0D2JMK6</accession>
<dbReference type="InterPro" id="IPR015946">
    <property type="entry name" value="KH_dom-like_a/b"/>
</dbReference>
<dbReference type="PANTHER" id="PTHR33515">
    <property type="entry name" value="RIBOSOME-BINDING FACTOR A, CHLOROPLASTIC-RELATED"/>
    <property type="match status" value="1"/>
</dbReference>